<dbReference type="Proteomes" id="UP001221142">
    <property type="component" value="Unassembled WGS sequence"/>
</dbReference>
<organism evidence="1 2">
    <name type="scientific">Roridomyces roridus</name>
    <dbReference type="NCBI Taxonomy" id="1738132"/>
    <lineage>
        <taxon>Eukaryota</taxon>
        <taxon>Fungi</taxon>
        <taxon>Dikarya</taxon>
        <taxon>Basidiomycota</taxon>
        <taxon>Agaricomycotina</taxon>
        <taxon>Agaricomycetes</taxon>
        <taxon>Agaricomycetidae</taxon>
        <taxon>Agaricales</taxon>
        <taxon>Marasmiineae</taxon>
        <taxon>Mycenaceae</taxon>
        <taxon>Roridomyces</taxon>
    </lineage>
</organism>
<evidence type="ECO:0000313" key="2">
    <source>
        <dbReference type="Proteomes" id="UP001221142"/>
    </source>
</evidence>
<dbReference type="EMBL" id="JARKIF010000018">
    <property type="protein sequence ID" value="KAJ7619704.1"/>
    <property type="molecule type" value="Genomic_DNA"/>
</dbReference>
<sequence>MTSSSSLPQEIWDYIVDHIAGHLNEKMHLAELRSAALAGRCFLSRAQFYIFRSISVHNSPRTEPEVRAERLLHVMTSSPHLIRCVQDLEVYAGDTRSLRALAQIPWSNVIQLTLGPVEAAAGSFILKSLAKLVGLPSVRGLVFRIGRWDATHLCNIFASCTSINRLIFVHCHPPRLVAPFARPGMPATLARPESITFSGSNPIMDLLLEPTCPLDLSCLTRLKFAEFDNPRINTFLRRVGPTLTHLHLNGYDRKLDNLDLDLLPNLTQIDAFRISEPFNRFLARLPATNSIDMINVLSMGTISKETFECAILERSMPALKRVNVQVSGHIPDWGTWFRPPPWEEAVRGIEESLPRLCESGLLRVVFVPFHGSTVFL</sequence>
<dbReference type="AlphaFoldDB" id="A0AAD7BG10"/>
<evidence type="ECO:0000313" key="1">
    <source>
        <dbReference type="EMBL" id="KAJ7619704.1"/>
    </source>
</evidence>
<proteinExistence type="predicted"/>
<protein>
    <submittedName>
        <fullName evidence="1">Uncharacterized protein</fullName>
    </submittedName>
</protein>
<reference evidence="1" key="1">
    <citation type="submission" date="2023-03" db="EMBL/GenBank/DDBJ databases">
        <title>Massive genome expansion in bonnet fungi (Mycena s.s.) driven by repeated elements and novel gene families across ecological guilds.</title>
        <authorList>
            <consortium name="Lawrence Berkeley National Laboratory"/>
            <person name="Harder C.B."/>
            <person name="Miyauchi S."/>
            <person name="Viragh M."/>
            <person name="Kuo A."/>
            <person name="Thoen E."/>
            <person name="Andreopoulos B."/>
            <person name="Lu D."/>
            <person name="Skrede I."/>
            <person name="Drula E."/>
            <person name="Henrissat B."/>
            <person name="Morin E."/>
            <person name="Kohler A."/>
            <person name="Barry K."/>
            <person name="LaButti K."/>
            <person name="Morin E."/>
            <person name="Salamov A."/>
            <person name="Lipzen A."/>
            <person name="Mereny Z."/>
            <person name="Hegedus B."/>
            <person name="Baldrian P."/>
            <person name="Stursova M."/>
            <person name="Weitz H."/>
            <person name="Taylor A."/>
            <person name="Grigoriev I.V."/>
            <person name="Nagy L.G."/>
            <person name="Martin F."/>
            <person name="Kauserud H."/>
        </authorList>
    </citation>
    <scope>NUCLEOTIDE SEQUENCE</scope>
    <source>
        <strain evidence="1">9284</strain>
    </source>
</reference>
<keyword evidence="2" id="KW-1185">Reference proteome</keyword>
<name>A0AAD7BG10_9AGAR</name>
<comment type="caution">
    <text evidence="1">The sequence shown here is derived from an EMBL/GenBank/DDBJ whole genome shotgun (WGS) entry which is preliminary data.</text>
</comment>
<accession>A0AAD7BG10</accession>
<gene>
    <name evidence="1" type="ORF">FB45DRAFT_162763</name>
</gene>